<evidence type="ECO:0000256" key="8">
    <source>
        <dbReference type="ARBA" id="ARBA00022737"/>
    </source>
</evidence>
<dbReference type="Pfam" id="PF13522">
    <property type="entry name" value="GATase_6"/>
    <property type="match status" value="1"/>
</dbReference>
<dbReference type="GO" id="GO:0005975">
    <property type="term" value="P:carbohydrate metabolic process"/>
    <property type="evidence" value="ECO:0007669"/>
    <property type="project" value="UniProtKB-UniRule"/>
</dbReference>
<dbReference type="Gene3D" id="3.40.50.10490">
    <property type="entry name" value="Glucose-6-phosphate isomerase like protein, domain 1"/>
    <property type="match status" value="2"/>
</dbReference>
<feature type="domain" description="SIS" evidence="12">
    <location>
        <begin position="285"/>
        <end position="424"/>
    </location>
</feature>
<dbReference type="PANTHER" id="PTHR10937:SF0">
    <property type="entry name" value="GLUTAMINE--FRUCTOSE-6-PHOSPHATE TRANSAMINASE (ISOMERIZING)"/>
    <property type="match status" value="1"/>
</dbReference>
<sequence length="608" mass="68119">MCGIVGYIGPRDITSVLLGGLWRLEYRGYDSSGIAVINNEELLIRKVPGKLSELQELLKRAPVSGGIGIGHTRWATHGSPHEENTHPLVDCNEEIALVVNGIIENYHLLKEELEARGHLFRSYTDSEVIVHLIEENLKKNLFDAVMQTVPKLRGNFAFAVIYTKEPEHIVCARHDAPLVLSINENEAALASDVSGVIAIFDKIIDLPNDTIAMVSPKSYMVKNFDGEEIAIQPRKVTIKVKDIEKDNYPHFMLKEIFEQPKVVSQIIKERISDNKINLGDEVNLTDKDFLKISRIYIQACGTSWHAGVVGKYLIERFARISTEVDISSEFRYRDMVLDGDTMVMAISQSGETADTIAGLREAKARFLKVLSLVNVPHSSIYKESDGNVAIMAGPEIGVASTKAYTAELLNLYIFSLYLGRLRGFLRDDDVVYHIQEIKKIPQQIEEILGKQDEMRRIAMNYYNSRDFLFLGRGINYPTALEGALKLKEISYIHATGYAAGEMKHGPIALIDEHMPVVCINPQSSVYEKMLSNIQEVIARKGQVISVVTKGDQSTSSISKWVIEIPWCIEFISPILAVIPLQLLAYFIATFKGLDVDRPRNLAKSVTVE</sequence>
<dbReference type="PROSITE" id="PS51278">
    <property type="entry name" value="GATASE_TYPE_2"/>
    <property type="match status" value="1"/>
</dbReference>
<name>A0A7V0Z7V4_UNCW3</name>
<dbReference type="GO" id="GO:0006002">
    <property type="term" value="P:fructose 6-phosphate metabolic process"/>
    <property type="evidence" value="ECO:0007669"/>
    <property type="project" value="TreeGrafter"/>
</dbReference>
<evidence type="ECO:0000256" key="3">
    <source>
        <dbReference type="ARBA" id="ARBA00012916"/>
    </source>
</evidence>
<feature type="domain" description="SIS" evidence="12">
    <location>
        <begin position="457"/>
        <end position="598"/>
    </location>
</feature>
<dbReference type="GO" id="GO:0004360">
    <property type="term" value="F:glutamine-fructose-6-phosphate transaminase (isomerizing) activity"/>
    <property type="evidence" value="ECO:0007669"/>
    <property type="project" value="UniProtKB-UniRule"/>
</dbReference>
<dbReference type="InterPro" id="IPR017932">
    <property type="entry name" value="GATase_2_dom"/>
</dbReference>
<dbReference type="InterPro" id="IPR001347">
    <property type="entry name" value="SIS_dom"/>
</dbReference>
<dbReference type="Pfam" id="PF01380">
    <property type="entry name" value="SIS"/>
    <property type="match status" value="2"/>
</dbReference>
<dbReference type="AlphaFoldDB" id="A0A7V0Z7V4"/>
<dbReference type="CDD" id="cd05008">
    <property type="entry name" value="SIS_GlmS_GlmD_1"/>
    <property type="match status" value="1"/>
</dbReference>
<dbReference type="Gene3D" id="3.60.20.10">
    <property type="entry name" value="Glutamine Phosphoribosylpyrophosphate, subunit 1, domain 1"/>
    <property type="match status" value="1"/>
</dbReference>
<dbReference type="NCBIfam" id="TIGR01135">
    <property type="entry name" value="glmS"/>
    <property type="match status" value="1"/>
</dbReference>
<dbReference type="InterPro" id="IPR035466">
    <property type="entry name" value="GlmS/AgaS_SIS"/>
</dbReference>
<dbReference type="InterPro" id="IPR035490">
    <property type="entry name" value="GlmS/FrlB_SIS"/>
</dbReference>
<evidence type="ECO:0000259" key="11">
    <source>
        <dbReference type="PROSITE" id="PS51278"/>
    </source>
</evidence>
<dbReference type="CDD" id="cd00714">
    <property type="entry name" value="GFAT"/>
    <property type="match status" value="1"/>
</dbReference>
<organism evidence="13">
    <name type="scientific">candidate division WOR-3 bacterium</name>
    <dbReference type="NCBI Taxonomy" id="2052148"/>
    <lineage>
        <taxon>Bacteria</taxon>
        <taxon>Bacteria division WOR-3</taxon>
    </lineage>
</organism>
<gene>
    <name evidence="10 13" type="primary">glmS</name>
    <name evidence="13" type="ORF">ENP86_11805</name>
</gene>
<accession>A0A7V0Z7V4</accession>
<dbReference type="PROSITE" id="PS51464">
    <property type="entry name" value="SIS"/>
    <property type="match status" value="2"/>
</dbReference>
<dbReference type="SUPFAM" id="SSF56235">
    <property type="entry name" value="N-terminal nucleophile aminohydrolases (Ntn hydrolases)"/>
    <property type="match status" value="1"/>
</dbReference>
<evidence type="ECO:0000256" key="5">
    <source>
        <dbReference type="ARBA" id="ARBA00022490"/>
    </source>
</evidence>
<dbReference type="EC" id="2.6.1.16" evidence="3 10"/>
<evidence type="ECO:0000256" key="1">
    <source>
        <dbReference type="ARBA" id="ARBA00001031"/>
    </source>
</evidence>
<dbReference type="InterPro" id="IPR047084">
    <property type="entry name" value="GFAT_N"/>
</dbReference>
<feature type="active site" description="For Fru-6P isomerization activity" evidence="10">
    <location>
        <position position="603"/>
    </location>
</feature>
<dbReference type="HAMAP" id="MF_00164">
    <property type="entry name" value="GlmS"/>
    <property type="match status" value="1"/>
</dbReference>
<dbReference type="NCBIfam" id="NF001484">
    <property type="entry name" value="PRK00331.1"/>
    <property type="match status" value="1"/>
</dbReference>
<feature type="active site" description="Nucleophile; for GATase activity" evidence="10">
    <location>
        <position position="2"/>
    </location>
</feature>
<dbReference type="GO" id="GO:0006047">
    <property type="term" value="P:UDP-N-acetylglucosamine metabolic process"/>
    <property type="evidence" value="ECO:0007669"/>
    <property type="project" value="TreeGrafter"/>
</dbReference>
<dbReference type="GO" id="GO:0097367">
    <property type="term" value="F:carbohydrate derivative binding"/>
    <property type="evidence" value="ECO:0007669"/>
    <property type="project" value="InterPro"/>
</dbReference>
<comment type="catalytic activity">
    <reaction evidence="1 10">
        <text>D-fructose 6-phosphate + L-glutamine = D-glucosamine 6-phosphate + L-glutamate</text>
        <dbReference type="Rhea" id="RHEA:13237"/>
        <dbReference type="ChEBI" id="CHEBI:29985"/>
        <dbReference type="ChEBI" id="CHEBI:58359"/>
        <dbReference type="ChEBI" id="CHEBI:58725"/>
        <dbReference type="ChEBI" id="CHEBI:61527"/>
        <dbReference type="EC" id="2.6.1.16"/>
    </reaction>
</comment>
<keyword evidence="8" id="KW-0677">Repeat</keyword>
<keyword evidence="9" id="KW-0315">Glutamine amidotransferase</keyword>
<dbReference type="InterPro" id="IPR029055">
    <property type="entry name" value="Ntn_hydrolases_N"/>
</dbReference>
<evidence type="ECO:0000259" key="12">
    <source>
        <dbReference type="PROSITE" id="PS51464"/>
    </source>
</evidence>
<evidence type="ECO:0000256" key="6">
    <source>
        <dbReference type="ARBA" id="ARBA00022576"/>
    </source>
</evidence>
<dbReference type="EMBL" id="DSKY01000022">
    <property type="protein sequence ID" value="HDY60208.1"/>
    <property type="molecule type" value="Genomic_DNA"/>
</dbReference>
<proteinExistence type="inferred from homology"/>
<feature type="initiator methionine" description="Removed" evidence="10">
    <location>
        <position position="1"/>
    </location>
</feature>
<dbReference type="InterPro" id="IPR005855">
    <property type="entry name" value="GFAT"/>
</dbReference>
<comment type="subcellular location">
    <subcellularLocation>
        <location evidence="2 10">Cytoplasm</location>
    </subcellularLocation>
</comment>
<keyword evidence="6 10" id="KW-0032">Aminotransferase</keyword>
<evidence type="ECO:0000256" key="9">
    <source>
        <dbReference type="ARBA" id="ARBA00022962"/>
    </source>
</evidence>
<feature type="domain" description="Glutamine amidotransferase type-2" evidence="11">
    <location>
        <begin position="2"/>
        <end position="217"/>
    </location>
</feature>
<dbReference type="GO" id="GO:0006487">
    <property type="term" value="P:protein N-linked glycosylation"/>
    <property type="evidence" value="ECO:0007669"/>
    <property type="project" value="TreeGrafter"/>
</dbReference>
<dbReference type="GO" id="GO:0005829">
    <property type="term" value="C:cytosol"/>
    <property type="evidence" value="ECO:0007669"/>
    <property type="project" value="TreeGrafter"/>
</dbReference>
<dbReference type="InterPro" id="IPR046348">
    <property type="entry name" value="SIS_dom_sf"/>
</dbReference>
<evidence type="ECO:0000256" key="2">
    <source>
        <dbReference type="ARBA" id="ARBA00004496"/>
    </source>
</evidence>
<protein>
    <recommendedName>
        <fullName evidence="4 10">Glutamine--fructose-6-phosphate aminotransferase [isomerizing]</fullName>
        <ecNumber evidence="3 10">2.6.1.16</ecNumber>
    </recommendedName>
    <alternativeName>
        <fullName evidence="10">D-fructose-6-phosphate amidotransferase</fullName>
    </alternativeName>
    <alternativeName>
        <fullName evidence="10">GFAT</fullName>
    </alternativeName>
    <alternativeName>
        <fullName evidence="10">Glucosamine-6-phosphate synthase</fullName>
    </alternativeName>
    <alternativeName>
        <fullName evidence="10">Hexosephosphate aminotransferase</fullName>
    </alternativeName>
    <alternativeName>
        <fullName evidence="10">L-glutamine--D-fructose-6-phosphate amidotransferase</fullName>
    </alternativeName>
</protein>
<keyword evidence="5 10" id="KW-0963">Cytoplasm</keyword>
<dbReference type="PANTHER" id="PTHR10937">
    <property type="entry name" value="GLUCOSAMINE--FRUCTOSE-6-PHOSPHATE AMINOTRANSFERASE, ISOMERIZING"/>
    <property type="match status" value="1"/>
</dbReference>
<evidence type="ECO:0000256" key="4">
    <source>
        <dbReference type="ARBA" id="ARBA00016090"/>
    </source>
</evidence>
<keyword evidence="7 10" id="KW-0808">Transferase</keyword>
<dbReference type="SUPFAM" id="SSF53697">
    <property type="entry name" value="SIS domain"/>
    <property type="match status" value="1"/>
</dbReference>
<evidence type="ECO:0000256" key="7">
    <source>
        <dbReference type="ARBA" id="ARBA00022679"/>
    </source>
</evidence>
<evidence type="ECO:0000256" key="10">
    <source>
        <dbReference type="HAMAP-Rule" id="MF_00164"/>
    </source>
</evidence>
<comment type="function">
    <text evidence="10">Catalyzes the first step in hexosamine metabolism, converting fructose-6P into glucosamine-6P using glutamine as a nitrogen source.</text>
</comment>
<comment type="caution">
    <text evidence="13">The sequence shown here is derived from an EMBL/GenBank/DDBJ whole genome shotgun (WGS) entry which is preliminary data.</text>
</comment>
<dbReference type="CDD" id="cd05009">
    <property type="entry name" value="SIS_GlmS_GlmD_2"/>
    <property type="match status" value="1"/>
</dbReference>
<evidence type="ECO:0000313" key="13">
    <source>
        <dbReference type="EMBL" id="HDY60208.1"/>
    </source>
</evidence>
<dbReference type="FunFam" id="3.40.50.10490:FF:000001">
    <property type="entry name" value="Glutamine--fructose-6-phosphate aminotransferase [isomerizing]"/>
    <property type="match status" value="1"/>
</dbReference>
<reference evidence="13" key="1">
    <citation type="journal article" date="2020" name="mSystems">
        <title>Genome- and Community-Level Interaction Insights into Carbon Utilization and Element Cycling Functions of Hydrothermarchaeota in Hydrothermal Sediment.</title>
        <authorList>
            <person name="Zhou Z."/>
            <person name="Liu Y."/>
            <person name="Xu W."/>
            <person name="Pan J."/>
            <person name="Luo Z.H."/>
            <person name="Li M."/>
        </authorList>
    </citation>
    <scope>NUCLEOTIDE SEQUENCE [LARGE SCALE GENOMIC DNA]</scope>
    <source>
        <strain evidence="13">SpSt-258</strain>
    </source>
</reference>
<comment type="subunit">
    <text evidence="10">Homodimer.</text>
</comment>
<dbReference type="FunFam" id="3.60.20.10:FF:000006">
    <property type="entry name" value="Glutamine--fructose-6-phosphate aminotransferase [isomerizing]"/>
    <property type="match status" value="1"/>
</dbReference>